<sequence length="180" mass="21550">MHSQSPVQKRTVQHILWVTFDLLKSNYFDVLTVQQICEEAEINRSTFYRYFEDKYDLLYHLSQLIGQQFEKRSKNTENNLDSFVSYFDENKKVFKHLITSERSIDVLNEIKRIHSKMMLEASRFNDDEVARKVRESKHPEMLCDFMSSGVVEILRNWVNNKYEQGTEALFDFLNDRMNSV</sequence>
<evidence type="ECO:0000313" key="4">
    <source>
        <dbReference type="EMBL" id="MCU5746331.1"/>
    </source>
</evidence>
<evidence type="ECO:0000313" key="5">
    <source>
        <dbReference type="Proteomes" id="UP001209553"/>
    </source>
</evidence>
<dbReference type="EMBL" id="JAOPKZ010000009">
    <property type="protein sequence ID" value="MCU5746331.1"/>
    <property type="molecule type" value="Genomic_DNA"/>
</dbReference>
<comment type="caution">
    <text evidence="4">The sequence shown here is derived from an EMBL/GenBank/DDBJ whole genome shotgun (WGS) entry which is preliminary data.</text>
</comment>
<dbReference type="RefSeq" id="WP_262855883.1">
    <property type="nucleotide sequence ID" value="NZ_JAOPKZ010000009.1"/>
</dbReference>
<feature type="DNA-binding region" description="H-T-H motif" evidence="2">
    <location>
        <begin position="32"/>
        <end position="51"/>
    </location>
</feature>
<dbReference type="Gene3D" id="1.10.357.10">
    <property type="entry name" value="Tetracycline Repressor, domain 2"/>
    <property type="match status" value="1"/>
</dbReference>
<dbReference type="PROSITE" id="PS50977">
    <property type="entry name" value="HTH_TETR_2"/>
    <property type="match status" value="1"/>
</dbReference>
<dbReference type="PANTHER" id="PTHR43479:SF11">
    <property type="entry name" value="ACREF_ENVCD OPERON REPRESSOR-RELATED"/>
    <property type="match status" value="1"/>
</dbReference>
<dbReference type="Pfam" id="PF14278">
    <property type="entry name" value="TetR_C_8"/>
    <property type="match status" value="1"/>
</dbReference>
<dbReference type="InterPro" id="IPR009057">
    <property type="entry name" value="Homeodomain-like_sf"/>
</dbReference>
<dbReference type="InterPro" id="IPR050624">
    <property type="entry name" value="HTH-type_Tx_Regulator"/>
</dbReference>
<proteinExistence type="predicted"/>
<organism evidence="4 5">
    <name type="scientific">Staphylococcus marylandisciuri</name>
    <dbReference type="NCBI Taxonomy" id="2981529"/>
    <lineage>
        <taxon>Bacteria</taxon>
        <taxon>Bacillati</taxon>
        <taxon>Bacillota</taxon>
        <taxon>Bacilli</taxon>
        <taxon>Bacillales</taxon>
        <taxon>Staphylococcaceae</taxon>
        <taxon>Staphylococcus</taxon>
    </lineage>
</organism>
<evidence type="ECO:0000259" key="3">
    <source>
        <dbReference type="PROSITE" id="PS50977"/>
    </source>
</evidence>
<feature type="domain" description="HTH tetR-type" evidence="3">
    <location>
        <begin position="9"/>
        <end position="69"/>
    </location>
</feature>
<protein>
    <submittedName>
        <fullName evidence="4">TetR/AcrR family transcriptional regulator</fullName>
    </submittedName>
</protein>
<gene>
    <name evidence="4" type="ORF">N9R04_06325</name>
</gene>
<dbReference type="Pfam" id="PF00440">
    <property type="entry name" value="TetR_N"/>
    <property type="match status" value="1"/>
</dbReference>
<dbReference type="Proteomes" id="UP001209553">
    <property type="component" value="Unassembled WGS sequence"/>
</dbReference>
<evidence type="ECO:0000256" key="2">
    <source>
        <dbReference type="PROSITE-ProRule" id="PRU00335"/>
    </source>
</evidence>
<dbReference type="PANTHER" id="PTHR43479">
    <property type="entry name" value="ACREF/ENVCD OPERON REPRESSOR-RELATED"/>
    <property type="match status" value="1"/>
</dbReference>
<dbReference type="InterPro" id="IPR001647">
    <property type="entry name" value="HTH_TetR"/>
</dbReference>
<dbReference type="InterPro" id="IPR039532">
    <property type="entry name" value="TetR_C_Firmicutes"/>
</dbReference>
<accession>A0ABT2QQS6</accession>
<name>A0ABT2QQS6_9STAP</name>
<keyword evidence="1 2" id="KW-0238">DNA-binding</keyword>
<reference evidence="4 5" key="1">
    <citation type="journal article" date="2023" name="Int. J. Syst. Evol. Microbiol.">
        <title>Streptococcus sciuri sp. nov., Staphylococcus marylandisciuri sp. nov. and Staphylococcus americanisciuri sp. nov., isolated from faeces of eastern grey squirrel (Sciurus carolinensis).</title>
        <authorList>
            <person name="Volokhov D.V."/>
            <person name="Zagorodnyaya T.A."/>
            <person name="Furtak V.A."/>
            <person name="Nattanmai G."/>
            <person name="Randall L."/>
            <person name="Jose S."/>
            <person name="Gao Y."/>
            <person name="Eisenberg T."/>
            <person name="Delmonte P."/>
            <person name="Blom J."/>
            <person name="Mitchell K.K."/>
        </authorList>
    </citation>
    <scope>NUCLEOTIDE SEQUENCE [LARGE SCALE GENOMIC DNA]</scope>
    <source>
        <strain evidence="4 5">SQ8-PEA</strain>
    </source>
</reference>
<dbReference type="SUPFAM" id="SSF46689">
    <property type="entry name" value="Homeodomain-like"/>
    <property type="match status" value="1"/>
</dbReference>
<keyword evidence="5" id="KW-1185">Reference proteome</keyword>
<evidence type="ECO:0000256" key="1">
    <source>
        <dbReference type="ARBA" id="ARBA00023125"/>
    </source>
</evidence>